<dbReference type="EMBL" id="JAGPYM010000097">
    <property type="protein sequence ID" value="KAH6867571.1"/>
    <property type="molecule type" value="Genomic_DNA"/>
</dbReference>
<accession>A0A9P9AGE9</accession>
<dbReference type="AlphaFoldDB" id="A0A9P9AGE9"/>
<protein>
    <submittedName>
        <fullName evidence="1">Uncharacterized protein</fullName>
    </submittedName>
</protein>
<evidence type="ECO:0000313" key="2">
    <source>
        <dbReference type="Proteomes" id="UP000777438"/>
    </source>
</evidence>
<comment type="caution">
    <text evidence="1">The sequence shown here is derived from an EMBL/GenBank/DDBJ whole genome shotgun (WGS) entry which is preliminary data.</text>
</comment>
<organism evidence="1 2">
    <name type="scientific">Thelonectria olida</name>
    <dbReference type="NCBI Taxonomy" id="1576542"/>
    <lineage>
        <taxon>Eukaryota</taxon>
        <taxon>Fungi</taxon>
        <taxon>Dikarya</taxon>
        <taxon>Ascomycota</taxon>
        <taxon>Pezizomycotina</taxon>
        <taxon>Sordariomycetes</taxon>
        <taxon>Hypocreomycetidae</taxon>
        <taxon>Hypocreales</taxon>
        <taxon>Nectriaceae</taxon>
        <taxon>Thelonectria</taxon>
    </lineage>
</organism>
<keyword evidence="2" id="KW-1185">Reference proteome</keyword>
<dbReference type="Proteomes" id="UP000777438">
    <property type="component" value="Unassembled WGS sequence"/>
</dbReference>
<name>A0A9P9AGE9_9HYPO</name>
<sequence length="130" mass="14335">MRPNRRATTHASLLKASNILKPGVAQNALVRAYRRFEKEAMINPNKVDKQDKVSIADARKVRWIMVLLPYRAMCGTLKDISGLPGERHGVSDSIPLQTQIVLTRACSLNLYAGNDFMLEKANSTASPGNA</sequence>
<evidence type="ECO:0000313" key="1">
    <source>
        <dbReference type="EMBL" id="KAH6867571.1"/>
    </source>
</evidence>
<proteinExistence type="predicted"/>
<dbReference type="OrthoDB" id="4114825at2759"/>
<reference evidence="1 2" key="1">
    <citation type="journal article" date="2021" name="Nat. Commun.">
        <title>Genetic determinants of endophytism in the Arabidopsis root mycobiome.</title>
        <authorList>
            <person name="Mesny F."/>
            <person name="Miyauchi S."/>
            <person name="Thiergart T."/>
            <person name="Pickel B."/>
            <person name="Atanasova L."/>
            <person name="Karlsson M."/>
            <person name="Huettel B."/>
            <person name="Barry K.W."/>
            <person name="Haridas S."/>
            <person name="Chen C."/>
            <person name="Bauer D."/>
            <person name="Andreopoulos W."/>
            <person name="Pangilinan J."/>
            <person name="LaButti K."/>
            <person name="Riley R."/>
            <person name="Lipzen A."/>
            <person name="Clum A."/>
            <person name="Drula E."/>
            <person name="Henrissat B."/>
            <person name="Kohler A."/>
            <person name="Grigoriev I.V."/>
            <person name="Martin F.M."/>
            <person name="Hacquard S."/>
        </authorList>
    </citation>
    <scope>NUCLEOTIDE SEQUENCE [LARGE SCALE GENOMIC DNA]</scope>
    <source>
        <strain evidence="1 2">MPI-CAGE-CH-0241</strain>
    </source>
</reference>
<gene>
    <name evidence="1" type="ORF">B0T10DRAFT_597104</name>
</gene>